<keyword evidence="5" id="KW-0045">Antibiotic biosynthesis</keyword>
<dbReference type="InterPro" id="IPR014031">
    <property type="entry name" value="Ketoacyl_synth_C"/>
</dbReference>
<dbReference type="Pfam" id="PF08990">
    <property type="entry name" value="Docking"/>
    <property type="match status" value="1"/>
</dbReference>
<dbReference type="PROSITE" id="PS52004">
    <property type="entry name" value="KS3_2"/>
    <property type="match status" value="1"/>
</dbReference>
<dbReference type="Gene3D" id="3.30.70.3290">
    <property type="match status" value="1"/>
</dbReference>
<dbReference type="Gene3D" id="3.40.47.10">
    <property type="match status" value="1"/>
</dbReference>
<feature type="domain" description="Carrier" evidence="9">
    <location>
        <begin position="1470"/>
        <end position="1545"/>
    </location>
</feature>
<dbReference type="Gene3D" id="3.40.50.11460">
    <property type="match status" value="1"/>
</dbReference>
<dbReference type="Pfam" id="PF08659">
    <property type="entry name" value="KR"/>
    <property type="match status" value="1"/>
</dbReference>
<keyword evidence="4" id="KW-0808">Transferase</keyword>
<dbReference type="Pfam" id="PF16197">
    <property type="entry name" value="KAsynt_C_assoc"/>
    <property type="match status" value="1"/>
</dbReference>
<dbReference type="SUPFAM" id="SSF55048">
    <property type="entry name" value="Probable ACP-binding domain of malonyl-CoA ACP transacylase"/>
    <property type="match status" value="1"/>
</dbReference>
<dbReference type="InterPro" id="IPR036291">
    <property type="entry name" value="NAD(P)-bd_dom_sf"/>
</dbReference>
<dbReference type="FunFam" id="3.40.47.10:FF:000019">
    <property type="entry name" value="Polyketide synthase type I"/>
    <property type="match status" value="1"/>
</dbReference>
<proteinExistence type="predicted"/>
<dbReference type="Gene3D" id="6.10.140.1830">
    <property type="match status" value="1"/>
</dbReference>
<dbReference type="InterPro" id="IPR020841">
    <property type="entry name" value="PKS_Beta-ketoAc_synthase_dom"/>
</dbReference>
<dbReference type="SUPFAM" id="SSF47336">
    <property type="entry name" value="ACP-like"/>
    <property type="match status" value="1"/>
</dbReference>
<dbReference type="InterPro" id="IPR016035">
    <property type="entry name" value="Acyl_Trfase/lysoPLipase"/>
</dbReference>
<evidence type="ECO:0000256" key="1">
    <source>
        <dbReference type="ARBA" id="ARBA00001957"/>
    </source>
</evidence>
<dbReference type="GO" id="GO:0033068">
    <property type="term" value="P:macrolide biosynthetic process"/>
    <property type="evidence" value="ECO:0007669"/>
    <property type="project" value="UniProtKB-ARBA"/>
</dbReference>
<keyword evidence="3" id="KW-0597">Phosphoprotein</keyword>
<dbReference type="CDD" id="cd00833">
    <property type="entry name" value="PKS"/>
    <property type="match status" value="1"/>
</dbReference>
<dbReference type="InterPro" id="IPR014043">
    <property type="entry name" value="Acyl_transferase_dom"/>
</dbReference>
<dbReference type="SMART" id="SM00822">
    <property type="entry name" value="PKS_KR"/>
    <property type="match status" value="1"/>
</dbReference>
<dbReference type="PROSITE" id="PS50075">
    <property type="entry name" value="CARRIER"/>
    <property type="match status" value="1"/>
</dbReference>
<dbReference type="Pfam" id="PF00550">
    <property type="entry name" value="PP-binding"/>
    <property type="match status" value="1"/>
</dbReference>
<organism evidence="11">
    <name type="scientific">Streptomyces longisporoflavus</name>
    <dbReference type="NCBI Taxonomy" id="28044"/>
    <lineage>
        <taxon>Bacteria</taxon>
        <taxon>Bacillati</taxon>
        <taxon>Actinomycetota</taxon>
        <taxon>Actinomycetes</taxon>
        <taxon>Kitasatosporales</taxon>
        <taxon>Streptomycetaceae</taxon>
        <taxon>Streptomyces</taxon>
    </lineage>
</organism>
<dbReference type="InterPro" id="IPR013968">
    <property type="entry name" value="PKS_KR"/>
</dbReference>
<dbReference type="InterPro" id="IPR015083">
    <property type="entry name" value="NorB/c/GfsB-D-like_docking"/>
</dbReference>
<dbReference type="Pfam" id="PF18369">
    <property type="entry name" value="PKS_DE"/>
    <property type="match status" value="1"/>
</dbReference>
<gene>
    <name evidence="11" type="primary">tsnAV</name>
</gene>
<dbReference type="InterPro" id="IPR016036">
    <property type="entry name" value="Malonyl_transacylase_ACP-bd"/>
</dbReference>
<evidence type="ECO:0000256" key="2">
    <source>
        <dbReference type="ARBA" id="ARBA00022450"/>
    </source>
</evidence>
<dbReference type="InterPro" id="IPR057326">
    <property type="entry name" value="KR_dom"/>
</dbReference>
<dbReference type="InterPro" id="IPR041618">
    <property type="entry name" value="PKS_DE"/>
</dbReference>
<dbReference type="SMART" id="SM00825">
    <property type="entry name" value="PKS_KS"/>
    <property type="match status" value="1"/>
</dbReference>
<evidence type="ECO:0000259" key="10">
    <source>
        <dbReference type="PROSITE" id="PS52004"/>
    </source>
</evidence>
<keyword evidence="6" id="KW-0511">Multifunctional enzyme</keyword>
<dbReference type="GO" id="GO:0031177">
    <property type="term" value="F:phosphopantetheine binding"/>
    <property type="evidence" value="ECO:0007669"/>
    <property type="project" value="InterPro"/>
</dbReference>
<evidence type="ECO:0000313" key="11">
    <source>
        <dbReference type="EMBL" id="ACR50782.1"/>
    </source>
</evidence>
<protein>
    <submittedName>
        <fullName evidence="11">Polyketide synthase</fullName>
    </submittedName>
</protein>
<dbReference type="Pfam" id="PF00109">
    <property type="entry name" value="ketoacyl-synt"/>
    <property type="match status" value="1"/>
</dbReference>
<dbReference type="GO" id="GO:0006633">
    <property type="term" value="P:fatty acid biosynthetic process"/>
    <property type="evidence" value="ECO:0007669"/>
    <property type="project" value="InterPro"/>
</dbReference>
<dbReference type="PANTHER" id="PTHR43775">
    <property type="entry name" value="FATTY ACID SYNTHASE"/>
    <property type="match status" value="1"/>
</dbReference>
<comment type="cofactor">
    <cofactor evidence="1">
        <name>pantetheine 4'-phosphate</name>
        <dbReference type="ChEBI" id="CHEBI:47942"/>
    </cofactor>
</comment>
<dbReference type="Pfam" id="PF00698">
    <property type="entry name" value="Acyl_transf_1"/>
    <property type="match status" value="1"/>
</dbReference>
<dbReference type="InterPro" id="IPR018201">
    <property type="entry name" value="Ketoacyl_synth_AS"/>
</dbReference>
<feature type="region of interest" description="Disordered" evidence="8">
    <location>
        <begin position="891"/>
        <end position="911"/>
    </location>
</feature>
<dbReference type="SUPFAM" id="SSF52151">
    <property type="entry name" value="FabD/lysophospholipase-like"/>
    <property type="match status" value="1"/>
</dbReference>
<dbReference type="InterPro" id="IPR009081">
    <property type="entry name" value="PP-bd_ACP"/>
</dbReference>
<evidence type="ECO:0000259" key="9">
    <source>
        <dbReference type="PROSITE" id="PS50075"/>
    </source>
</evidence>
<dbReference type="SUPFAM" id="SSF53901">
    <property type="entry name" value="Thiolase-like"/>
    <property type="match status" value="1"/>
</dbReference>
<dbReference type="GO" id="GO:0004315">
    <property type="term" value="F:3-oxoacyl-[acyl-carrier-protein] synthase activity"/>
    <property type="evidence" value="ECO:0007669"/>
    <property type="project" value="InterPro"/>
</dbReference>
<feature type="domain" description="Ketosynthase family 3 (KS3)" evidence="10">
    <location>
        <begin position="33"/>
        <end position="460"/>
    </location>
</feature>
<dbReference type="Gene3D" id="1.10.1200.10">
    <property type="entry name" value="ACP-like"/>
    <property type="match status" value="1"/>
</dbReference>
<dbReference type="EMBL" id="FJ462704">
    <property type="protein sequence ID" value="ACR50782.1"/>
    <property type="molecule type" value="Genomic_DNA"/>
</dbReference>
<dbReference type="SMART" id="SM00827">
    <property type="entry name" value="PKS_AT"/>
    <property type="match status" value="1"/>
</dbReference>
<dbReference type="Gene3D" id="3.40.366.10">
    <property type="entry name" value="Malonyl-Coenzyme A Acyl Carrier Protein, domain 2"/>
    <property type="match status" value="1"/>
</dbReference>
<dbReference type="SUPFAM" id="SSF51735">
    <property type="entry name" value="NAD(P)-binding Rossmann-fold domains"/>
    <property type="match status" value="2"/>
</dbReference>
<dbReference type="PANTHER" id="PTHR43775:SF51">
    <property type="entry name" value="INACTIVE PHENOLPHTHIOCEROL SYNTHESIS POLYKETIDE SYNTHASE TYPE I PKS1-RELATED"/>
    <property type="match status" value="1"/>
</dbReference>
<dbReference type="InterPro" id="IPR014030">
    <property type="entry name" value="Ketoacyl_synth_N"/>
</dbReference>
<keyword evidence="7" id="KW-0012">Acyltransferase</keyword>
<sequence>MANEEKLLDYLKWVTADLHETRRRLADAEAGRHEPVAIIGMGCRFPGGVRSPEDLWRLVSTGGDAVSRFPRDRGWDVEGLYDPDPERPGHTYVKEGGFLYDAAHFDPEAFDMTPREAAATDPQHRLLLETAWETFENAGIDPLSLRGTDTGTFAGVMYSDYATQVGKALEGYEGHISIGSAPSIASGRVAYSFGLEGPAVTVDTACSSSLVALHLAAQALRNGECSLALAGGATVMCGPGIFVEFSRQRGLAPNGRCKPFAAAADGTGWAEGSALLLVERLSDARRNGHQVLAVLRGSAVNQDGASNGLTAPNGPSQQRVIRQALSHAGLSSADVDVVEAHGTGTTLGDPIEAQAILATYGQGRPDGQPLRLGSVKSNLGHTQAAAGAAGLMKMILSMRHGVLPRSLHIDAPTPHVDWTAGSVELLTENTPWPGGGEQPRRAGVSSFGMSGTNAHVVIEEPPAPAEPPAAPVRPAGPVTLRLSGHSSAALRAQADRTHRHLTDHPDLELPDVAHTLATARATLDHRGAAVGETRDDVLAALRGLADGSPAAVSGRAVAGRLAVMFTGQGSQRPGMGRELYARFPVFAGAFDTVCAALDPHLDRPLRDLVLAEPGTAAADEAAELLDRTQYTQPALFALEVALYRLAESFGVRPDHLIGHSLGELTAVHVSGMLDLPDACAFVAARGRLMQALPEGGAMAALQVAEDQILPMISGRAHQVGIASVNSPDSTVISGERSAVEEITAFWEVWGHSTKRLRVSHAFHSPLLEPMLDELTEIVSGLTFRPAAIPVVSNLTGKVLSTEEAASPRYWADHVRHTVRFADSIAHLAQQDVRFYLELGPDGTLTGLTYDCLTSGAAPSPDAAVLAAALRPGEPEAMTFMTALARLHASGAPIAPDTDGSGTPADEHRPPGGALVPLPTYAFQRRRLWVDPPPGPRPRTVSAGDTPFWAAVENGDLDQLAATVHADDEQRAALAALLPALTGWRRAQDGRYRLRWDPVPDPVPDAGDHSAPGNWLAVLPPALATADAADVLTGITGALTAHGHRVVAFVADPDGEPSPAELLRAQLAAGAPDGTPFTGVLSLLALDERPHHDHPAVSVGTALTAALVQGVAAAARPVPVWGLTRGAVAVEASDGTRPEQAPVWAVLQAAAAELPTWSGGLIDLPGTLDDDAGRRLAAFLRGSAEQQVALRPAGLLARRLSPLPTDGSDVWQPGGTVLVTGTDTPYGAHAARWLAAHGAEHLVLLAAEAPTGLAETGVGLTLWPYDPTDGDTDTDHDALAALLADTPVTAVIHTTGAAHTDPRTALATAHHLDRLTRDRDLAAFVVFSDLSGTLGLPGTGAQAPLHARLEALTDARRAAGLPAATLAFGPLTEEPHLAPLGVRPLAPKPAMDVLGRIPARGAATTVVADIDWARFTAEPNNAPLALLREIPGARTAAAHDGTGPAGADRDAEGERLRARLAEASDDEEARAVLLDLVRDCAADILGHHSADQVGPEDNLAEIGFSSFSALQLCTRLNAATQLTMPTVVVYDHPTPAGLALHMHGRLAATAHPAR</sequence>
<dbReference type="InterPro" id="IPR020806">
    <property type="entry name" value="PKS_PP-bd"/>
</dbReference>
<accession>D7F1M9</accession>
<evidence type="ECO:0000256" key="6">
    <source>
        <dbReference type="ARBA" id="ARBA00023268"/>
    </source>
</evidence>
<reference evidence="11" key="1">
    <citation type="submission" date="2008-11" db="EMBL/GenBank/DDBJ databases">
        <title>Different origins of the tetronate ring in near mirror-image antibiotics:evidence for convergent evolution?</title>
        <authorList>
            <person name="Demydchuk Y.A."/>
            <person name="Sun Y."/>
            <person name="Leadlay P.F."/>
        </authorList>
    </citation>
    <scope>NUCLEOTIDE SEQUENCE</scope>
    <source>
        <strain evidence="11">NCIMB 11426</strain>
    </source>
</reference>
<dbReference type="Pfam" id="PF02801">
    <property type="entry name" value="Ketoacyl-synt_C"/>
    <property type="match status" value="1"/>
</dbReference>
<dbReference type="Gene3D" id="3.40.50.720">
    <property type="entry name" value="NAD(P)-binding Rossmann-like Domain"/>
    <property type="match status" value="1"/>
</dbReference>
<dbReference type="InterPro" id="IPR036736">
    <property type="entry name" value="ACP-like_sf"/>
</dbReference>
<dbReference type="PROSITE" id="PS00606">
    <property type="entry name" value="KS3_1"/>
    <property type="match status" value="1"/>
</dbReference>
<dbReference type="NCBIfam" id="NF045894">
    <property type="entry name" value="PKS_plus_SDR"/>
    <property type="match status" value="1"/>
</dbReference>
<dbReference type="InterPro" id="IPR001227">
    <property type="entry name" value="Ac_transferase_dom_sf"/>
</dbReference>
<dbReference type="InterPro" id="IPR016039">
    <property type="entry name" value="Thiolase-like"/>
</dbReference>
<dbReference type="CDD" id="cd08952">
    <property type="entry name" value="KR_1_SDR_x"/>
    <property type="match status" value="1"/>
</dbReference>
<name>D7F1M9_9ACTN</name>
<dbReference type="InterPro" id="IPR032821">
    <property type="entry name" value="PKS_assoc"/>
</dbReference>
<evidence type="ECO:0000256" key="7">
    <source>
        <dbReference type="ARBA" id="ARBA00023315"/>
    </source>
</evidence>
<evidence type="ECO:0000256" key="8">
    <source>
        <dbReference type="SAM" id="MobiDB-lite"/>
    </source>
</evidence>
<evidence type="ECO:0000256" key="4">
    <source>
        <dbReference type="ARBA" id="ARBA00022679"/>
    </source>
</evidence>
<evidence type="ECO:0000256" key="3">
    <source>
        <dbReference type="ARBA" id="ARBA00022553"/>
    </source>
</evidence>
<evidence type="ECO:0000256" key="5">
    <source>
        <dbReference type="ARBA" id="ARBA00023194"/>
    </source>
</evidence>
<dbReference type="GO" id="GO:0004312">
    <property type="term" value="F:fatty acid synthase activity"/>
    <property type="evidence" value="ECO:0007669"/>
    <property type="project" value="TreeGrafter"/>
</dbReference>
<dbReference type="InterPro" id="IPR050091">
    <property type="entry name" value="PKS_NRPS_Biosynth_Enz"/>
</dbReference>
<dbReference type="SMART" id="SM00823">
    <property type="entry name" value="PKS_PP"/>
    <property type="match status" value="1"/>
</dbReference>
<keyword evidence="2" id="KW-0596">Phosphopantetheine</keyword>